<dbReference type="EMBL" id="NBNE01001903">
    <property type="protein sequence ID" value="OWZ12234.1"/>
    <property type="molecule type" value="Genomic_DNA"/>
</dbReference>
<name>A0A225W4C1_9STRA</name>
<keyword evidence="1" id="KW-0547">Nucleotide-binding</keyword>
<keyword evidence="1" id="KW-0347">Helicase</keyword>
<dbReference type="OrthoDB" id="128836at2759"/>
<dbReference type="GO" id="GO:0004386">
    <property type="term" value="F:helicase activity"/>
    <property type="evidence" value="ECO:0007669"/>
    <property type="project" value="UniProtKB-KW"/>
</dbReference>
<dbReference type="Proteomes" id="UP000198211">
    <property type="component" value="Unassembled WGS sequence"/>
</dbReference>
<protein>
    <submittedName>
        <fullName evidence="1">Helitron helicase</fullName>
    </submittedName>
</protein>
<evidence type="ECO:0000313" key="2">
    <source>
        <dbReference type="Proteomes" id="UP000198211"/>
    </source>
</evidence>
<reference evidence="2" key="1">
    <citation type="submission" date="2017-03" db="EMBL/GenBank/DDBJ databases">
        <title>Phytopthora megakarya and P. palmivora, two closely related causual agents of cacao black pod achieved similar genome size and gene model numbers by different mechanisms.</title>
        <authorList>
            <person name="Ali S."/>
            <person name="Shao J."/>
            <person name="Larry D.J."/>
            <person name="Kronmiller B."/>
            <person name="Shen D."/>
            <person name="Strem M.D."/>
            <person name="Melnick R.L."/>
            <person name="Guiltinan M.J."/>
            <person name="Tyler B.M."/>
            <person name="Meinhardt L.W."/>
            <person name="Bailey B.A."/>
        </authorList>
    </citation>
    <scope>NUCLEOTIDE SEQUENCE [LARGE SCALE GENOMIC DNA]</scope>
    <source>
        <strain evidence="2">zdho120</strain>
    </source>
</reference>
<keyword evidence="2" id="KW-1185">Reference proteome</keyword>
<sequence length="195" mass="22437">MKLGSTWIQGTYHPLKHAGQFSNMICKTNLIKSTECLSTMKTISTYISLPMLKFRMLNGPGSDIARRLLYHEVPIHFVWVKMGDKYAVLSPCLQEISIVIIFACYCAIDEDQVFFEDLKTVDGVVMEIYKTAALSLGFLESDEESHRCLLEASAFQMPRQLRHLFAVWFTVNLLVRENYGRRIRNRIAKTSSEMK</sequence>
<proteinExistence type="predicted"/>
<keyword evidence="1" id="KW-0067">ATP-binding</keyword>
<accession>A0A225W4C1</accession>
<dbReference type="AlphaFoldDB" id="A0A225W4C1"/>
<comment type="caution">
    <text evidence="1">The sequence shown here is derived from an EMBL/GenBank/DDBJ whole genome shotgun (WGS) entry which is preliminary data.</text>
</comment>
<evidence type="ECO:0000313" key="1">
    <source>
        <dbReference type="EMBL" id="OWZ12234.1"/>
    </source>
</evidence>
<keyword evidence="1" id="KW-0378">Hydrolase</keyword>
<gene>
    <name evidence="1" type="ORF">PHMEG_00014639</name>
</gene>
<organism evidence="1 2">
    <name type="scientific">Phytophthora megakarya</name>
    <dbReference type="NCBI Taxonomy" id="4795"/>
    <lineage>
        <taxon>Eukaryota</taxon>
        <taxon>Sar</taxon>
        <taxon>Stramenopiles</taxon>
        <taxon>Oomycota</taxon>
        <taxon>Peronosporomycetes</taxon>
        <taxon>Peronosporales</taxon>
        <taxon>Peronosporaceae</taxon>
        <taxon>Phytophthora</taxon>
    </lineage>
</organism>